<dbReference type="CDD" id="cd10917">
    <property type="entry name" value="CE4_NodB_like_6s_7s"/>
    <property type="match status" value="1"/>
</dbReference>
<keyword evidence="1" id="KW-0479">Metal-binding</keyword>
<feature type="region of interest" description="Disordered" evidence="3">
    <location>
        <begin position="1"/>
        <end position="46"/>
    </location>
</feature>
<evidence type="ECO:0000256" key="1">
    <source>
        <dbReference type="ARBA" id="ARBA00022723"/>
    </source>
</evidence>
<dbReference type="Proteomes" id="UP000546970">
    <property type="component" value="Unassembled WGS sequence"/>
</dbReference>
<feature type="domain" description="NodB homology" evidence="5">
    <location>
        <begin position="289"/>
        <end position="468"/>
    </location>
</feature>
<dbReference type="PROSITE" id="PS51677">
    <property type="entry name" value="NODB"/>
    <property type="match status" value="1"/>
</dbReference>
<accession>A0A7X9UA89</accession>
<gene>
    <name evidence="6" type="ORF">HF320_00495</name>
</gene>
<dbReference type="GO" id="GO:0016020">
    <property type="term" value="C:membrane"/>
    <property type="evidence" value="ECO:0007669"/>
    <property type="project" value="TreeGrafter"/>
</dbReference>
<dbReference type="Gene3D" id="3.20.20.370">
    <property type="entry name" value="Glycoside hydrolase/deacetylase"/>
    <property type="match status" value="1"/>
</dbReference>
<keyword evidence="4" id="KW-0812">Transmembrane</keyword>
<dbReference type="InterPro" id="IPR011330">
    <property type="entry name" value="Glyco_hydro/deAcase_b/a-brl"/>
</dbReference>
<keyword evidence="7" id="KW-1185">Reference proteome</keyword>
<evidence type="ECO:0000256" key="4">
    <source>
        <dbReference type="SAM" id="Phobius"/>
    </source>
</evidence>
<feature type="compositionally biased region" description="Basic and acidic residues" evidence="3">
    <location>
        <begin position="1"/>
        <end position="13"/>
    </location>
</feature>
<feature type="transmembrane region" description="Helical" evidence="4">
    <location>
        <begin position="109"/>
        <end position="128"/>
    </location>
</feature>
<evidence type="ECO:0000256" key="3">
    <source>
        <dbReference type="SAM" id="MobiDB-lite"/>
    </source>
</evidence>
<name>A0A7X9UA89_9ACTN</name>
<dbReference type="InterPro" id="IPR050248">
    <property type="entry name" value="Polysacc_deacetylase_ArnD"/>
</dbReference>
<dbReference type="EMBL" id="JABBCP010000001">
    <property type="protein sequence ID" value="NMF54820.1"/>
    <property type="molecule type" value="Genomic_DNA"/>
</dbReference>
<dbReference type="GO" id="GO:0016810">
    <property type="term" value="F:hydrolase activity, acting on carbon-nitrogen (but not peptide) bonds"/>
    <property type="evidence" value="ECO:0007669"/>
    <property type="project" value="InterPro"/>
</dbReference>
<comment type="caution">
    <text evidence="6">The sequence shown here is derived from an EMBL/GenBank/DDBJ whole genome shotgun (WGS) entry which is preliminary data.</text>
</comment>
<dbReference type="Pfam" id="PF01522">
    <property type="entry name" value="Polysacc_deac_1"/>
    <property type="match status" value="1"/>
</dbReference>
<dbReference type="PANTHER" id="PTHR10587:SF133">
    <property type="entry name" value="CHITIN DEACETYLASE 1-RELATED"/>
    <property type="match status" value="1"/>
</dbReference>
<evidence type="ECO:0000256" key="2">
    <source>
        <dbReference type="ARBA" id="ARBA00022801"/>
    </source>
</evidence>
<keyword evidence="2" id="KW-0378">Hydrolase</keyword>
<dbReference type="AlphaFoldDB" id="A0A7X9UA89"/>
<keyword evidence="4" id="KW-1133">Transmembrane helix</keyword>
<sequence>MTKDIRGQKHTDKSGAPQAKPQMHHGPAAPSWPHASSHEPRRYKAAGTARVYGAPGKPTQPHRKDAGVSRPAKLHVPLPVGGSKASGVVSLKKSKFTVSSGGHTGHSHIPLIVLCALVVLIGAGVGWMCFLRPVHITVNDQAKQVRIGTSLDKYLADNNYFDAQPGKLLSVGGNVIDERGGDRCAVSVNGQEVKLSDAPSFKLEDGNTVTVGNGADATEEHSEETVTMAPGIQMEKGGAIQFVSQWGKAGKKKVWHGKTSGETVDKEVVQEATDMKIASLTPKPSDGGKYIALTFDDGPSPYTQQILDILAQKGVHATFYNLGNQAGKSPSLTKAVLDGGHELASHTNKHQNLPTLGKDDLRSEITSAFDALEKASGKRLQMIRAPYGAFTDTEWARSADLISCNVLWNIDTLDWKRPGAAAITDMVLSHAFNGSIVLMHDGGGDRSQDIEALPHIIDKLKAQGYTFLTVSELMAKDSRFPKDVVKGTVSMPKDAVLPEK</sequence>
<evidence type="ECO:0000313" key="6">
    <source>
        <dbReference type="EMBL" id="NMF54820.1"/>
    </source>
</evidence>
<dbReference type="PANTHER" id="PTHR10587">
    <property type="entry name" value="GLYCOSYL TRANSFERASE-RELATED"/>
    <property type="match status" value="1"/>
</dbReference>
<dbReference type="SUPFAM" id="SSF88713">
    <property type="entry name" value="Glycoside hydrolase/deacetylase"/>
    <property type="match status" value="1"/>
</dbReference>
<dbReference type="InterPro" id="IPR002509">
    <property type="entry name" value="NODB_dom"/>
</dbReference>
<evidence type="ECO:0000259" key="5">
    <source>
        <dbReference type="PROSITE" id="PS51677"/>
    </source>
</evidence>
<organism evidence="6 7">
    <name type="scientific">Collinsella acetigenes</name>
    <dbReference type="NCBI Taxonomy" id="2713419"/>
    <lineage>
        <taxon>Bacteria</taxon>
        <taxon>Bacillati</taxon>
        <taxon>Actinomycetota</taxon>
        <taxon>Coriobacteriia</taxon>
        <taxon>Coriobacteriales</taxon>
        <taxon>Coriobacteriaceae</taxon>
        <taxon>Collinsella</taxon>
    </lineage>
</organism>
<reference evidence="6 7" key="1">
    <citation type="submission" date="2020-04" db="EMBL/GenBank/DDBJ databases">
        <title>Collinsella sp. KGMB02528 nov., an anaerobic actinobacterium isolated from human feces.</title>
        <authorList>
            <person name="Han K.-I."/>
            <person name="Eom M.K."/>
            <person name="Kim J.-S."/>
            <person name="Lee K.C."/>
            <person name="Suh M.K."/>
            <person name="Park S.-H."/>
            <person name="Lee J.H."/>
            <person name="Kang S.W."/>
            <person name="Park J.-E."/>
            <person name="Oh B.S."/>
            <person name="Yu S.Y."/>
            <person name="Choi S.-H."/>
            <person name="Lee D.H."/>
            <person name="Yoon H."/>
            <person name="Kim B.-Y."/>
            <person name="Lee J.H."/>
            <person name="Lee J.-S."/>
        </authorList>
    </citation>
    <scope>NUCLEOTIDE SEQUENCE [LARGE SCALE GENOMIC DNA]</scope>
    <source>
        <strain evidence="6 7">KGMB02528</strain>
    </source>
</reference>
<keyword evidence="4" id="KW-0472">Membrane</keyword>
<protein>
    <submittedName>
        <fullName evidence="6">Polysaccharide deacetylase family protein</fullName>
    </submittedName>
</protein>
<dbReference type="GO" id="GO:0005975">
    <property type="term" value="P:carbohydrate metabolic process"/>
    <property type="evidence" value="ECO:0007669"/>
    <property type="project" value="InterPro"/>
</dbReference>
<proteinExistence type="predicted"/>
<evidence type="ECO:0000313" key="7">
    <source>
        <dbReference type="Proteomes" id="UP000546970"/>
    </source>
</evidence>
<dbReference type="GO" id="GO:0046872">
    <property type="term" value="F:metal ion binding"/>
    <property type="evidence" value="ECO:0007669"/>
    <property type="project" value="UniProtKB-KW"/>
</dbReference>
<dbReference type="RefSeq" id="WP_169276607.1">
    <property type="nucleotide sequence ID" value="NZ_JABBCP010000001.1"/>
</dbReference>